<sequence length="159" mass="17381">MKDFAPGQRWTYRTRPGEETSTLLVLGRDQNAEGLVAVSLKVEDISLRPPIGGTITELQHAPFAEDALRQSVLELLQENVALPADLGSYETWRLAFETGEVGAFDLSLADTLDLIDRATGQQPPSPQHPLFIKTNLRIIEPGAEEVPNSPIPQGRKGQA</sequence>
<dbReference type="AlphaFoldDB" id="A0AAU6Q2B4"/>
<gene>
    <name evidence="1" type="ORF">WDJ50_13590</name>
</gene>
<dbReference type="EMBL" id="CP149782">
    <property type="protein sequence ID" value="WYF44407.1"/>
    <property type="molecule type" value="Genomic_DNA"/>
</dbReference>
<evidence type="ECO:0008006" key="2">
    <source>
        <dbReference type="Google" id="ProtNLM"/>
    </source>
</evidence>
<protein>
    <recommendedName>
        <fullName evidence="2">GerMN domain-containing protein</fullName>
    </recommendedName>
</protein>
<organism evidence="1">
    <name type="scientific">Deinococcus sp. VB142</name>
    <dbReference type="NCBI Taxonomy" id="3112952"/>
    <lineage>
        <taxon>Bacteria</taxon>
        <taxon>Thermotogati</taxon>
        <taxon>Deinococcota</taxon>
        <taxon>Deinococci</taxon>
        <taxon>Deinococcales</taxon>
        <taxon>Deinococcaceae</taxon>
        <taxon>Deinococcus</taxon>
    </lineage>
</organism>
<reference evidence="1" key="1">
    <citation type="submission" date="2024-03" db="EMBL/GenBank/DDBJ databases">
        <title>Deinococcus weizhi sp. nov., isolated from human skin.</title>
        <authorList>
            <person name="Wei Z."/>
            <person name="Tian F."/>
            <person name="Yang C."/>
            <person name="Xin L.T."/>
            <person name="Wen Z.J."/>
            <person name="Lan K.C."/>
            <person name="Yu L."/>
            <person name="Zhe W."/>
            <person name="Dan F.D."/>
            <person name="Jun W."/>
            <person name="Rui Z."/>
            <person name="Yong X.J."/>
            <person name="Ting Y."/>
            <person name="Wei X."/>
            <person name="Xu Z.G."/>
            <person name="Xin Z."/>
            <person name="Dong F.G."/>
            <person name="Ni X.M."/>
            <person name="Zheng M.G."/>
            <person name="Chun Y."/>
            <person name="Qian W.X."/>
        </authorList>
    </citation>
    <scope>NUCLEOTIDE SEQUENCE</scope>
    <source>
        <strain evidence="1">VB142</strain>
    </source>
</reference>
<dbReference type="RefSeq" id="WP_339095618.1">
    <property type="nucleotide sequence ID" value="NZ_CP149782.1"/>
</dbReference>
<name>A0AAU6Q2B4_9DEIO</name>
<proteinExistence type="predicted"/>
<evidence type="ECO:0000313" key="1">
    <source>
        <dbReference type="EMBL" id="WYF44407.1"/>
    </source>
</evidence>
<accession>A0AAU6Q2B4</accession>